<proteinExistence type="predicted"/>
<dbReference type="EMBL" id="JACGWN010000009">
    <property type="protein sequence ID" value="KAL0433612.1"/>
    <property type="molecule type" value="Genomic_DNA"/>
</dbReference>
<accession>A0AAW2VW94</accession>
<feature type="region of interest" description="Disordered" evidence="1">
    <location>
        <begin position="50"/>
        <end position="85"/>
    </location>
</feature>
<feature type="compositionally biased region" description="Gly residues" evidence="1">
    <location>
        <begin position="52"/>
        <end position="63"/>
    </location>
</feature>
<organism evidence="2">
    <name type="scientific">Sesamum latifolium</name>
    <dbReference type="NCBI Taxonomy" id="2727402"/>
    <lineage>
        <taxon>Eukaryota</taxon>
        <taxon>Viridiplantae</taxon>
        <taxon>Streptophyta</taxon>
        <taxon>Embryophyta</taxon>
        <taxon>Tracheophyta</taxon>
        <taxon>Spermatophyta</taxon>
        <taxon>Magnoliopsida</taxon>
        <taxon>eudicotyledons</taxon>
        <taxon>Gunneridae</taxon>
        <taxon>Pentapetalae</taxon>
        <taxon>asterids</taxon>
        <taxon>lamiids</taxon>
        <taxon>Lamiales</taxon>
        <taxon>Pedaliaceae</taxon>
        <taxon>Sesamum</taxon>
    </lineage>
</organism>
<gene>
    <name evidence="2" type="ORF">Slati_2695500</name>
</gene>
<protein>
    <submittedName>
        <fullName evidence="2">Uncharacterized protein</fullName>
    </submittedName>
</protein>
<sequence>MEQCRQGSRQNGSVTREKDWLWAGHGGPSSEPVGFRRTARAARRARAVVCGAPGGRTGNGPLGGLPRRRTVDSRTGTDKGNPMFN</sequence>
<comment type="caution">
    <text evidence="2">The sequence shown here is derived from an EMBL/GenBank/DDBJ whole genome shotgun (WGS) entry which is preliminary data.</text>
</comment>
<reference evidence="2" key="1">
    <citation type="submission" date="2020-06" db="EMBL/GenBank/DDBJ databases">
        <authorList>
            <person name="Li T."/>
            <person name="Hu X."/>
            <person name="Zhang T."/>
            <person name="Song X."/>
            <person name="Zhang H."/>
            <person name="Dai N."/>
            <person name="Sheng W."/>
            <person name="Hou X."/>
            <person name="Wei L."/>
        </authorList>
    </citation>
    <scope>NUCLEOTIDE SEQUENCE</scope>
    <source>
        <strain evidence="2">KEN1</strain>
        <tissue evidence="2">Leaf</tissue>
    </source>
</reference>
<evidence type="ECO:0000313" key="2">
    <source>
        <dbReference type="EMBL" id="KAL0433612.1"/>
    </source>
</evidence>
<reference evidence="2" key="2">
    <citation type="journal article" date="2024" name="Plant">
        <title>Genomic evolution and insights into agronomic trait innovations of Sesamum species.</title>
        <authorList>
            <person name="Miao H."/>
            <person name="Wang L."/>
            <person name="Qu L."/>
            <person name="Liu H."/>
            <person name="Sun Y."/>
            <person name="Le M."/>
            <person name="Wang Q."/>
            <person name="Wei S."/>
            <person name="Zheng Y."/>
            <person name="Lin W."/>
            <person name="Duan Y."/>
            <person name="Cao H."/>
            <person name="Xiong S."/>
            <person name="Wang X."/>
            <person name="Wei L."/>
            <person name="Li C."/>
            <person name="Ma Q."/>
            <person name="Ju M."/>
            <person name="Zhao R."/>
            <person name="Li G."/>
            <person name="Mu C."/>
            <person name="Tian Q."/>
            <person name="Mei H."/>
            <person name="Zhang T."/>
            <person name="Gao T."/>
            <person name="Zhang H."/>
        </authorList>
    </citation>
    <scope>NUCLEOTIDE SEQUENCE</scope>
    <source>
        <strain evidence="2">KEN1</strain>
    </source>
</reference>
<feature type="compositionally biased region" description="Polar residues" evidence="1">
    <location>
        <begin position="1"/>
        <end position="14"/>
    </location>
</feature>
<evidence type="ECO:0000256" key="1">
    <source>
        <dbReference type="SAM" id="MobiDB-lite"/>
    </source>
</evidence>
<name>A0AAW2VW94_9LAMI</name>
<dbReference type="AlphaFoldDB" id="A0AAW2VW94"/>
<feature type="region of interest" description="Disordered" evidence="1">
    <location>
        <begin position="1"/>
        <end position="34"/>
    </location>
</feature>